<sequence>MKKLFTLILITLLISCAVEDDVKIKNGVREYLKETLHNPNSLEEIDWNINREWKFKLKDSADTNSPMILDVESMSQKNDSISEMKFVRLTYRAENGYGALRKSETYAIYFEQTDILQFEEAAYSIKNKILLDIQADNLVNPRRLFLRNQFFLRNQGEATSKDFYLKYPEFN</sequence>
<protein>
    <recommendedName>
        <fullName evidence="3">Lipoprotein</fullName>
    </recommendedName>
</protein>
<dbReference type="EMBL" id="BMIX01000001">
    <property type="protein sequence ID" value="GGG23862.1"/>
    <property type="molecule type" value="Genomic_DNA"/>
</dbReference>
<organism evidence="1 2">
    <name type="scientific">Christiangramia forsetii</name>
    <dbReference type="NCBI Taxonomy" id="411153"/>
    <lineage>
        <taxon>Bacteria</taxon>
        <taxon>Pseudomonadati</taxon>
        <taxon>Bacteroidota</taxon>
        <taxon>Flavobacteriia</taxon>
        <taxon>Flavobacteriales</taxon>
        <taxon>Flavobacteriaceae</taxon>
        <taxon>Christiangramia</taxon>
    </lineage>
</organism>
<proteinExistence type="predicted"/>
<dbReference type="PROSITE" id="PS51257">
    <property type="entry name" value="PROKAR_LIPOPROTEIN"/>
    <property type="match status" value="1"/>
</dbReference>
<name>A0ABQ1WD68_9FLAO</name>
<evidence type="ECO:0000313" key="1">
    <source>
        <dbReference type="EMBL" id="GGG23862.1"/>
    </source>
</evidence>
<comment type="caution">
    <text evidence="1">The sequence shown here is derived from an EMBL/GenBank/DDBJ whole genome shotgun (WGS) entry which is preliminary data.</text>
</comment>
<evidence type="ECO:0008006" key="3">
    <source>
        <dbReference type="Google" id="ProtNLM"/>
    </source>
</evidence>
<accession>A0ABQ1WD68</accession>
<keyword evidence="2" id="KW-1185">Reference proteome</keyword>
<evidence type="ECO:0000313" key="2">
    <source>
        <dbReference type="Proteomes" id="UP000605733"/>
    </source>
</evidence>
<gene>
    <name evidence="1" type="ORF">GCM10011532_03830</name>
</gene>
<dbReference type="Proteomes" id="UP000605733">
    <property type="component" value="Unassembled WGS sequence"/>
</dbReference>
<dbReference type="RefSeq" id="WP_011710354.1">
    <property type="nucleotide sequence ID" value="NZ_BMIX01000001.1"/>
</dbReference>
<reference evidence="2" key="1">
    <citation type="journal article" date="2019" name="Int. J. Syst. Evol. Microbiol.">
        <title>The Global Catalogue of Microorganisms (GCM) 10K type strain sequencing project: providing services to taxonomists for standard genome sequencing and annotation.</title>
        <authorList>
            <consortium name="The Broad Institute Genomics Platform"/>
            <consortium name="The Broad Institute Genome Sequencing Center for Infectious Disease"/>
            <person name="Wu L."/>
            <person name="Ma J."/>
        </authorList>
    </citation>
    <scope>NUCLEOTIDE SEQUENCE [LARGE SCALE GENOMIC DNA]</scope>
    <source>
        <strain evidence="2">CGMCC 1.15422</strain>
    </source>
</reference>